<dbReference type="AlphaFoldDB" id="A0A4U0SAZ9"/>
<organism evidence="5 6">
    <name type="scientific">Actinacidiphila oryziradicis</name>
    <dbReference type="NCBI Taxonomy" id="2571141"/>
    <lineage>
        <taxon>Bacteria</taxon>
        <taxon>Bacillati</taxon>
        <taxon>Actinomycetota</taxon>
        <taxon>Actinomycetes</taxon>
        <taxon>Kitasatosporales</taxon>
        <taxon>Streptomycetaceae</taxon>
        <taxon>Actinacidiphila</taxon>
    </lineage>
</organism>
<keyword evidence="1" id="KW-0805">Transcription regulation</keyword>
<dbReference type="PRINTS" id="PR00038">
    <property type="entry name" value="HTHLUXR"/>
</dbReference>
<dbReference type="CDD" id="cd06170">
    <property type="entry name" value="LuxR_C_like"/>
    <property type="match status" value="1"/>
</dbReference>
<dbReference type="GO" id="GO:0006355">
    <property type="term" value="P:regulation of DNA-templated transcription"/>
    <property type="evidence" value="ECO:0007669"/>
    <property type="project" value="InterPro"/>
</dbReference>
<dbReference type="PANTHER" id="PTHR44688:SF16">
    <property type="entry name" value="DNA-BINDING TRANSCRIPTIONAL ACTIVATOR DEVR_DOSR"/>
    <property type="match status" value="1"/>
</dbReference>
<dbReference type="SMART" id="SM00421">
    <property type="entry name" value="HTH_LUXR"/>
    <property type="match status" value="1"/>
</dbReference>
<dbReference type="EMBL" id="SUMC01000037">
    <property type="protein sequence ID" value="TKA06514.1"/>
    <property type="molecule type" value="Genomic_DNA"/>
</dbReference>
<dbReference type="SUPFAM" id="SSF48452">
    <property type="entry name" value="TPR-like"/>
    <property type="match status" value="1"/>
</dbReference>
<dbReference type="Proteomes" id="UP000305778">
    <property type="component" value="Unassembled WGS sequence"/>
</dbReference>
<accession>A0A4U0SAZ9</accession>
<comment type="caution">
    <text evidence="5">The sequence shown here is derived from an EMBL/GenBank/DDBJ whole genome shotgun (WGS) entry which is preliminary data.</text>
</comment>
<keyword evidence="6" id="KW-1185">Reference proteome</keyword>
<feature type="domain" description="HTH luxR-type" evidence="4">
    <location>
        <begin position="616"/>
        <end position="681"/>
    </location>
</feature>
<sequence>MAAALAATLNARQLSGAEPLPSEPADWDPGLLREHRQRVRGLPDDTRYLLMLAAADQHPVPTHAFLRAVTAAGLDTGVLEPAEAAGIAHTATTGVVFRDPWTRIAAYETAPAENRREAHQLLARVLGGDWETPQRAWHRAAAALGPSRRLTAALTAGAAEARRGGRPAIARPLLQRAAELCPDPGARPGLLAQAAADAWRSGQSDRARHLITGARDGLLRGILALRGGDATDAFAELLRAADALAPAHPDRAVHVLARAAEAAIYTGDLRRVRQAAAVAARHGLEPPGTISGLAVAVEGRYDDARDALRTALGRCATGEDPTLLIHGGLAALLLGDDDQAASATVRAVAAARAQGNAVAVPQALEFRMYAEFWTGRPHAAEAAALDALQQSHETGQDNGACHLQAGLAMFAAITGDEATCRARAEAARAHALPRSLGLAAALSVWALAFLDLTTGRPEAAAARLRALAGFGPGHGHRAIRHLATPHYVEAAVRTGDTRVALAALADYEHWATVVRSPSDLALAARCRALLATGPDADEHYRTALGLHATSPRDFERARTELLYGSALRRLRRRAEARDRLHSALEAFTYFGAPHCAAQARAELRALGEPAPHGRTPPGIIRTLTAQQLAIARMAADGATNREIAASLVLSPRTIDHHLRGVFARLGIRSRIELVRLLATVTDPFV</sequence>
<evidence type="ECO:0000256" key="2">
    <source>
        <dbReference type="ARBA" id="ARBA00023125"/>
    </source>
</evidence>
<dbReference type="Gene3D" id="1.10.10.10">
    <property type="entry name" value="Winged helix-like DNA-binding domain superfamily/Winged helix DNA-binding domain"/>
    <property type="match status" value="1"/>
</dbReference>
<dbReference type="InterPro" id="IPR036388">
    <property type="entry name" value="WH-like_DNA-bd_sf"/>
</dbReference>
<proteinExistence type="predicted"/>
<gene>
    <name evidence="5" type="ORF">FCI23_31030</name>
</gene>
<keyword evidence="3" id="KW-0804">Transcription</keyword>
<dbReference type="RefSeq" id="WP_136727275.1">
    <property type="nucleotide sequence ID" value="NZ_SUMC01000037.1"/>
</dbReference>
<dbReference type="SUPFAM" id="SSF46894">
    <property type="entry name" value="C-terminal effector domain of the bipartite response regulators"/>
    <property type="match status" value="1"/>
</dbReference>
<keyword evidence="2" id="KW-0238">DNA-binding</keyword>
<evidence type="ECO:0000256" key="1">
    <source>
        <dbReference type="ARBA" id="ARBA00023015"/>
    </source>
</evidence>
<dbReference type="Pfam" id="PF00196">
    <property type="entry name" value="GerE"/>
    <property type="match status" value="1"/>
</dbReference>
<dbReference type="InterPro" id="IPR000792">
    <property type="entry name" value="Tscrpt_reg_LuxR_C"/>
</dbReference>
<evidence type="ECO:0000313" key="6">
    <source>
        <dbReference type="Proteomes" id="UP000305778"/>
    </source>
</evidence>
<dbReference type="PROSITE" id="PS50043">
    <property type="entry name" value="HTH_LUXR_2"/>
    <property type="match status" value="1"/>
</dbReference>
<evidence type="ECO:0000259" key="4">
    <source>
        <dbReference type="PROSITE" id="PS50043"/>
    </source>
</evidence>
<dbReference type="PANTHER" id="PTHR44688">
    <property type="entry name" value="DNA-BINDING TRANSCRIPTIONAL ACTIVATOR DEVR_DOSR"/>
    <property type="match status" value="1"/>
</dbReference>
<dbReference type="GO" id="GO:0003677">
    <property type="term" value="F:DNA binding"/>
    <property type="evidence" value="ECO:0007669"/>
    <property type="project" value="UniProtKB-KW"/>
</dbReference>
<dbReference type="InterPro" id="IPR016032">
    <property type="entry name" value="Sig_transdc_resp-reg_C-effctor"/>
</dbReference>
<name>A0A4U0SAZ9_9ACTN</name>
<protein>
    <submittedName>
        <fullName evidence="5">Helix-turn-helix transcriptional regulator</fullName>
    </submittedName>
</protein>
<dbReference type="InterPro" id="IPR011990">
    <property type="entry name" value="TPR-like_helical_dom_sf"/>
</dbReference>
<dbReference type="OrthoDB" id="483at2"/>
<evidence type="ECO:0000256" key="3">
    <source>
        <dbReference type="ARBA" id="ARBA00023163"/>
    </source>
</evidence>
<evidence type="ECO:0000313" key="5">
    <source>
        <dbReference type="EMBL" id="TKA06514.1"/>
    </source>
</evidence>
<reference evidence="5 6" key="1">
    <citation type="submission" date="2019-04" db="EMBL/GenBank/DDBJ databases">
        <title>Streptomyces oryziradicis sp. nov., a novel actinomycete isolated from rhizosphere soil of rice (Oryza sativa L.).</title>
        <authorList>
            <person name="Li C."/>
        </authorList>
    </citation>
    <scope>NUCLEOTIDE SEQUENCE [LARGE SCALE GENOMIC DNA]</scope>
    <source>
        <strain evidence="5 6">NEAU-C40</strain>
    </source>
</reference>